<feature type="region of interest" description="Disordered" evidence="1">
    <location>
        <begin position="609"/>
        <end position="653"/>
    </location>
</feature>
<feature type="compositionally biased region" description="Low complexity" evidence="1">
    <location>
        <begin position="491"/>
        <end position="503"/>
    </location>
</feature>
<feature type="non-terminal residue" evidence="2">
    <location>
        <position position="653"/>
    </location>
</feature>
<gene>
    <name evidence="2" type="ORF">BCR44DRAFT_79752</name>
</gene>
<feature type="region of interest" description="Disordered" evidence="1">
    <location>
        <begin position="130"/>
        <end position="156"/>
    </location>
</feature>
<dbReference type="AlphaFoldDB" id="A0A1Y2HMT4"/>
<proteinExistence type="predicted"/>
<dbReference type="EMBL" id="MCFL01000020">
    <property type="protein sequence ID" value="ORZ35869.1"/>
    <property type="molecule type" value="Genomic_DNA"/>
</dbReference>
<feature type="compositionally biased region" description="Polar residues" evidence="1">
    <location>
        <begin position="505"/>
        <end position="515"/>
    </location>
</feature>
<dbReference type="Proteomes" id="UP000193411">
    <property type="component" value="Unassembled WGS sequence"/>
</dbReference>
<feature type="compositionally biased region" description="Low complexity" evidence="1">
    <location>
        <begin position="629"/>
        <end position="653"/>
    </location>
</feature>
<feature type="compositionally biased region" description="Low complexity" evidence="1">
    <location>
        <begin position="548"/>
        <end position="572"/>
    </location>
</feature>
<organism evidence="2 3">
    <name type="scientific">Catenaria anguillulae PL171</name>
    <dbReference type="NCBI Taxonomy" id="765915"/>
    <lineage>
        <taxon>Eukaryota</taxon>
        <taxon>Fungi</taxon>
        <taxon>Fungi incertae sedis</taxon>
        <taxon>Blastocladiomycota</taxon>
        <taxon>Blastocladiomycetes</taxon>
        <taxon>Blastocladiales</taxon>
        <taxon>Catenariaceae</taxon>
        <taxon>Catenaria</taxon>
    </lineage>
</organism>
<keyword evidence="3" id="KW-1185">Reference proteome</keyword>
<evidence type="ECO:0000256" key="1">
    <source>
        <dbReference type="SAM" id="MobiDB-lite"/>
    </source>
</evidence>
<evidence type="ECO:0000313" key="3">
    <source>
        <dbReference type="Proteomes" id="UP000193411"/>
    </source>
</evidence>
<feature type="region of interest" description="Disordered" evidence="1">
    <location>
        <begin position="1"/>
        <end position="32"/>
    </location>
</feature>
<evidence type="ECO:0000313" key="2">
    <source>
        <dbReference type="EMBL" id="ORZ35869.1"/>
    </source>
</evidence>
<protein>
    <submittedName>
        <fullName evidence="2">Uncharacterized protein</fullName>
    </submittedName>
</protein>
<feature type="compositionally biased region" description="Polar residues" evidence="1">
    <location>
        <begin position="139"/>
        <end position="149"/>
    </location>
</feature>
<name>A0A1Y2HMT4_9FUNG</name>
<sequence>MNSEYNPSPGTQGSRTPGAIAPPPPPSSNQSNLLLAHATNTQFDMPDISPGTPLGAIVSGMGTFNNLDDIERFLASTSTADLQSMLSSVEGQAPAVHYAPAAPPPVTPPAIDEYQPLFNTYPALPSTPLMLLPPPTHPGSSSQDNQQPMASDETTDQDTTIAGDLSQVGPVTSVVPALPAVSILTDQQPPWTSLVAFRANVVMQEPSMDVDGRVTERYLINVEVLATDPPAVSDTKARTNETRTTLRDIIARFRVADNGLAGHHFAAPLPAFFNMDHPTRDAFERVTLTVADSMARAESTNAGFGADIFRIREMLRAALGSKRQIPDGGVTLMTYMFQNGYAPRQFRLAPLDTSDPRWVRFRATLPSRIKGVRPILFALNAFDLVPGRAGNQKADSIVKRLTHIAKELAADMELDLIDAFVHQGYRNKLHVAMTRFVPEIGGFPQLPAGGTLFEHTLLMVGKESEAKKGLRNGVASDAPTPSRPAQPLIQSSTPAPAPSTLSSDHAPSSSPQRATSRAAGIPNHLGFLTPRTAPLSSARLPPPPPTHSTPSQAASFRSAARAATKAAPARQPLSQASRPPPTTAVPASRAQLVSLHSPTEHQQVRGLLPQPEHAHDALLQQLQVRGPLPQHQQVRGPPPQQQQVRGQPQQQHH</sequence>
<feature type="compositionally biased region" description="Polar residues" evidence="1">
    <location>
        <begin position="1"/>
        <end position="15"/>
    </location>
</feature>
<feature type="region of interest" description="Disordered" evidence="1">
    <location>
        <begin position="469"/>
        <end position="587"/>
    </location>
</feature>
<reference evidence="2 3" key="1">
    <citation type="submission" date="2016-07" db="EMBL/GenBank/DDBJ databases">
        <title>Pervasive Adenine N6-methylation of Active Genes in Fungi.</title>
        <authorList>
            <consortium name="DOE Joint Genome Institute"/>
            <person name="Mondo S.J."/>
            <person name="Dannebaum R.O."/>
            <person name="Kuo R.C."/>
            <person name="Labutti K."/>
            <person name="Haridas S."/>
            <person name="Kuo A."/>
            <person name="Salamov A."/>
            <person name="Ahrendt S.R."/>
            <person name="Lipzen A."/>
            <person name="Sullivan W."/>
            <person name="Andreopoulos W.B."/>
            <person name="Clum A."/>
            <person name="Lindquist E."/>
            <person name="Daum C."/>
            <person name="Ramamoorthy G.K."/>
            <person name="Gryganskyi A."/>
            <person name="Culley D."/>
            <person name="Magnuson J.K."/>
            <person name="James T.Y."/>
            <person name="O'Malley M.A."/>
            <person name="Stajich J.E."/>
            <person name="Spatafora J.W."/>
            <person name="Visel A."/>
            <person name="Grigoriev I.V."/>
        </authorList>
    </citation>
    <scope>NUCLEOTIDE SEQUENCE [LARGE SCALE GENOMIC DNA]</scope>
    <source>
        <strain evidence="2 3">PL171</strain>
    </source>
</reference>
<accession>A0A1Y2HMT4</accession>
<comment type="caution">
    <text evidence="2">The sequence shown here is derived from an EMBL/GenBank/DDBJ whole genome shotgun (WGS) entry which is preliminary data.</text>
</comment>